<evidence type="ECO:0000313" key="2">
    <source>
        <dbReference type="Proteomes" id="UP000649799"/>
    </source>
</evidence>
<reference evidence="1 2" key="1">
    <citation type="submission" date="2020-03" db="EMBL/GenBank/DDBJ databases">
        <title>Cyclobacterium plantarum sp. nov., a marine bacterium isolated from a coastal-marine wetland.</title>
        <authorList>
            <person name="Sanchez-Porro C."/>
            <person name="Ventosa A."/>
            <person name="Amoozegar M."/>
        </authorList>
    </citation>
    <scope>NUCLEOTIDE SEQUENCE [LARGE SCALE GENOMIC DNA]</scope>
    <source>
        <strain evidence="1 2">GBPx2</strain>
    </source>
</reference>
<dbReference type="EMBL" id="JAANYN010000005">
    <property type="protein sequence ID" value="NHE57953.1"/>
    <property type="molecule type" value="Genomic_DNA"/>
</dbReference>
<name>A0ABX0HAM0_9BACT</name>
<proteinExistence type="predicted"/>
<dbReference type="RefSeq" id="WP_166147886.1">
    <property type="nucleotide sequence ID" value="NZ_JAANYN010000005.1"/>
</dbReference>
<protein>
    <submittedName>
        <fullName evidence="1">Uncharacterized protein</fullName>
    </submittedName>
</protein>
<organism evidence="1 2">
    <name type="scientific">Cyclobacterium plantarum</name>
    <dbReference type="NCBI Taxonomy" id="2716263"/>
    <lineage>
        <taxon>Bacteria</taxon>
        <taxon>Pseudomonadati</taxon>
        <taxon>Bacteroidota</taxon>
        <taxon>Cytophagia</taxon>
        <taxon>Cytophagales</taxon>
        <taxon>Cyclobacteriaceae</taxon>
        <taxon>Cyclobacterium</taxon>
    </lineage>
</organism>
<dbReference type="Proteomes" id="UP000649799">
    <property type="component" value="Unassembled WGS sequence"/>
</dbReference>
<sequence length="91" mass="11138">MAFEAGLSLNDFYDLTPIEFHFFIKGFENERKHQYNLARFQSYYSIKPHLDKKAQSKSIEQLIPFNWESKKEIKKLTEKEFRDLQKKWNFL</sequence>
<comment type="caution">
    <text evidence="1">The sequence shown here is derived from an EMBL/GenBank/DDBJ whole genome shotgun (WGS) entry which is preliminary data.</text>
</comment>
<keyword evidence="2" id="KW-1185">Reference proteome</keyword>
<accession>A0ABX0HAM0</accession>
<gene>
    <name evidence="1" type="ORF">G9Q97_14150</name>
</gene>
<evidence type="ECO:0000313" key="1">
    <source>
        <dbReference type="EMBL" id="NHE57953.1"/>
    </source>
</evidence>